<evidence type="ECO:0000256" key="9">
    <source>
        <dbReference type="ARBA" id="ARBA00030757"/>
    </source>
</evidence>
<evidence type="ECO:0000256" key="2">
    <source>
        <dbReference type="ARBA" id="ARBA00005369"/>
    </source>
</evidence>
<keyword evidence="5" id="KW-0963">Cytoplasm</keyword>
<evidence type="ECO:0000313" key="14">
    <source>
        <dbReference type="Proteomes" id="UP000029833"/>
    </source>
</evidence>
<evidence type="ECO:0000256" key="5">
    <source>
        <dbReference type="ARBA" id="ARBA00022490"/>
    </source>
</evidence>
<dbReference type="Proteomes" id="UP000029833">
    <property type="component" value="Unassembled WGS sequence"/>
</dbReference>
<evidence type="ECO:0000256" key="3">
    <source>
        <dbReference type="ARBA" id="ARBA00011890"/>
    </source>
</evidence>
<evidence type="ECO:0000313" key="13">
    <source>
        <dbReference type="EMBL" id="KGM01812.1"/>
    </source>
</evidence>
<evidence type="ECO:0000256" key="7">
    <source>
        <dbReference type="ARBA" id="ARBA00022679"/>
    </source>
</evidence>
<evidence type="ECO:0000256" key="1">
    <source>
        <dbReference type="ARBA" id="ARBA00004496"/>
    </source>
</evidence>
<dbReference type="PANTHER" id="PTHR11579">
    <property type="entry name" value="PROTEIN-L-ISOASPARTATE O-METHYLTRANSFERASE"/>
    <property type="match status" value="1"/>
</dbReference>
<evidence type="ECO:0000256" key="12">
    <source>
        <dbReference type="SAM" id="MobiDB-lite"/>
    </source>
</evidence>
<keyword evidence="14" id="KW-1185">Reference proteome</keyword>
<keyword evidence="7 13" id="KW-0808">Transferase</keyword>
<dbReference type="CDD" id="cd02440">
    <property type="entry name" value="AdoMet_MTases"/>
    <property type="match status" value="1"/>
</dbReference>
<dbReference type="Pfam" id="PF01135">
    <property type="entry name" value="PCMT"/>
    <property type="match status" value="1"/>
</dbReference>
<feature type="region of interest" description="Disordered" evidence="12">
    <location>
        <begin position="28"/>
        <end position="49"/>
    </location>
</feature>
<protein>
    <recommendedName>
        <fullName evidence="4">Protein-L-isoaspartate O-methyltransferase</fullName>
        <ecNumber evidence="3">2.1.1.77</ecNumber>
    </recommendedName>
    <alternativeName>
        <fullName evidence="11">L-isoaspartyl protein carboxyl methyltransferase</fullName>
    </alternativeName>
    <alternativeName>
        <fullName evidence="9">Protein L-isoaspartyl methyltransferase</fullName>
    </alternativeName>
    <alternativeName>
        <fullName evidence="10">Protein-beta-aspartate methyltransferase</fullName>
    </alternativeName>
</protein>
<name>A0A0A0B6J9_9CELL</name>
<dbReference type="RefSeq" id="WP_084142743.1">
    <property type="nucleotide sequence ID" value="NZ_AXNT01000082.1"/>
</dbReference>
<comment type="caution">
    <text evidence="13">The sequence shown here is derived from an EMBL/GenBank/DDBJ whole genome shotgun (WGS) entry which is preliminary data.</text>
</comment>
<evidence type="ECO:0000256" key="11">
    <source>
        <dbReference type="ARBA" id="ARBA00031350"/>
    </source>
</evidence>
<dbReference type="GO" id="GO:0005737">
    <property type="term" value="C:cytoplasm"/>
    <property type="evidence" value="ECO:0007669"/>
    <property type="project" value="UniProtKB-SubCell"/>
</dbReference>
<dbReference type="SUPFAM" id="SSF53335">
    <property type="entry name" value="S-adenosyl-L-methionine-dependent methyltransferases"/>
    <property type="match status" value="1"/>
</dbReference>
<accession>A0A0A0B6J9</accession>
<sequence length="199" mass="21518">MTGEGGRRPDPLERADDVAQAMRDLDRRAFLPPDQRPHAHEDRPLPLGHGLTCSQPSTVATMLRRLHVPVGARVLDVGSGSGWTTALLARLVGPRGEVLGLELDPGLAQWGAGNLAATRQPWARIEPATPGVLGREVPGGWSRVLVSAAAPRLPDALLRQVADGGRVVLPVRTTLWVVERRGETFVHRRLGSYAFVPLR</sequence>
<dbReference type="STRING" id="1408250.Q760_17260"/>
<reference evidence="13 14" key="1">
    <citation type="submission" date="2013-10" db="EMBL/GenBank/DDBJ databases">
        <authorList>
            <person name="Wang G."/>
            <person name="Zhuang W."/>
        </authorList>
    </citation>
    <scope>NUCLEOTIDE SEQUENCE [LARGE SCALE GENOMIC DNA]</scope>
    <source>
        <strain evidence="13 14">DSM 20118</strain>
    </source>
</reference>
<dbReference type="InterPro" id="IPR000682">
    <property type="entry name" value="PCMT"/>
</dbReference>
<organism evidence="13 14">
    <name type="scientific">Cellulomonas cellasea DSM 20118</name>
    <dbReference type="NCBI Taxonomy" id="1408250"/>
    <lineage>
        <taxon>Bacteria</taxon>
        <taxon>Bacillati</taxon>
        <taxon>Actinomycetota</taxon>
        <taxon>Actinomycetes</taxon>
        <taxon>Micrococcales</taxon>
        <taxon>Cellulomonadaceae</taxon>
        <taxon>Cellulomonas</taxon>
    </lineage>
</organism>
<dbReference type="PANTHER" id="PTHR11579:SF0">
    <property type="entry name" value="PROTEIN-L-ISOASPARTATE(D-ASPARTATE) O-METHYLTRANSFERASE"/>
    <property type="match status" value="1"/>
</dbReference>
<dbReference type="EC" id="2.1.1.77" evidence="3"/>
<dbReference type="GO" id="GO:0032259">
    <property type="term" value="P:methylation"/>
    <property type="evidence" value="ECO:0007669"/>
    <property type="project" value="UniProtKB-KW"/>
</dbReference>
<gene>
    <name evidence="13" type="ORF">Q760_17260</name>
</gene>
<comment type="subcellular location">
    <subcellularLocation>
        <location evidence="1">Cytoplasm</location>
    </subcellularLocation>
</comment>
<keyword evidence="6 13" id="KW-0489">Methyltransferase</keyword>
<evidence type="ECO:0000256" key="4">
    <source>
        <dbReference type="ARBA" id="ARBA00013346"/>
    </source>
</evidence>
<evidence type="ECO:0000256" key="8">
    <source>
        <dbReference type="ARBA" id="ARBA00022691"/>
    </source>
</evidence>
<comment type="similarity">
    <text evidence="2">Belongs to the methyltransferase superfamily. L-isoaspartyl/D-aspartyl protein methyltransferase family.</text>
</comment>
<dbReference type="InterPro" id="IPR029063">
    <property type="entry name" value="SAM-dependent_MTases_sf"/>
</dbReference>
<evidence type="ECO:0000256" key="6">
    <source>
        <dbReference type="ARBA" id="ARBA00022603"/>
    </source>
</evidence>
<dbReference type="OrthoDB" id="4035289at2"/>
<evidence type="ECO:0000256" key="10">
    <source>
        <dbReference type="ARBA" id="ARBA00031323"/>
    </source>
</evidence>
<proteinExistence type="inferred from homology"/>
<keyword evidence="8" id="KW-0949">S-adenosyl-L-methionine</keyword>
<feature type="compositionally biased region" description="Basic and acidic residues" evidence="12">
    <location>
        <begin position="28"/>
        <end position="44"/>
    </location>
</feature>
<dbReference type="EMBL" id="AXNT01000082">
    <property type="protein sequence ID" value="KGM01812.1"/>
    <property type="molecule type" value="Genomic_DNA"/>
</dbReference>
<dbReference type="Gene3D" id="3.40.50.150">
    <property type="entry name" value="Vaccinia Virus protein VP39"/>
    <property type="match status" value="1"/>
</dbReference>
<dbReference type="GO" id="GO:0004719">
    <property type="term" value="F:protein-L-isoaspartate (D-aspartate) O-methyltransferase activity"/>
    <property type="evidence" value="ECO:0007669"/>
    <property type="project" value="UniProtKB-EC"/>
</dbReference>
<dbReference type="AlphaFoldDB" id="A0A0A0B6J9"/>